<evidence type="ECO:0000313" key="1">
    <source>
        <dbReference type="Proteomes" id="UP000025227"/>
    </source>
</evidence>
<accession>A0A7I4Z284</accession>
<reference evidence="2" key="1">
    <citation type="submission" date="2020-12" db="UniProtKB">
        <authorList>
            <consortium name="WormBaseParasite"/>
        </authorList>
    </citation>
    <scope>IDENTIFICATION</scope>
    <source>
        <strain evidence="2">MHco3</strain>
    </source>
</reference>
<dbReference type="AlphaFoldDB" id="A0A7I4Z284"/>
<dbReference type="Pfam" id="PF05380">
    <property type="entry name" value="Peptidase_A17"/>
    <property type="match status" value="1"/>
</dbReference>
<dbReference type="Proteomes" id="UP000025227">
    <property type="component" value="Unplaced"/>
</dbReference>
<dbReference type="InterPro" id="IPR008042">
    <property type="entry name" value="Retrotrans_Pao"/>
</dbReference>
<dbReference type="OMA" id="VEIRICI"/>
<protein>
    <submittedName>
        <fullName evidence="2">DUF1758 domain-containing protein</fullName>
    </submittedName>
</protein>
<name>A0A7I4Z284_HAECO</name>
<dbReference type="PANTHER" id="PTHR47331:SF8">
    <property type="match status" value="1"/>
</dbReference>
<sequence length="438" mass="49398">MAIMTYLTSSDNELTEEMARNLYVDNILLSASTVEEALSKYKKSKVLFARIGMNLREYVSNNNAVNEAIPVEDRSPNGKIKFLGVPYHTRSDEFSVEIRICIKERPTKRDIVSQLNSIYDPLGLAAPLLIKLKHLMREIFECNLDWKDQIPPNLSRAYNDINNTTMSIPRTLNVTASGTLSYSLWTFCDASELATCAYLRSDNTLSGSSLISGKTKLAPKRKKQTIPKLELLAILMETRLSTNISESTEYVKEVNIMADSKVAPAWVKTARKLPLFVSNQKERITKLVNQITVKNINVSFYYVPTTENPADAGTRGLSTEKMSTHSWIREPKWLTESQNKWSLVSINGITEEIIEDVIKEVSTASVEIEETSDIKKPTNIIDLKRFSQLIKHSEPWLELEKASNDGSAEPTIIGLHPLKQSSLISSILREKPVQVTFH</sequence>
<dbReference type="PANTHER" id="PTHR47331">
    <property type="entry name" value="PHD-TYPE DOMAIN-CONTAINING PROTEIN"/>
    <property type="match status" value="1"/>
</dbReference>
<keyword evidence="1" id="KW-1185">Reference proteome</keyword>
<dbReference type="OrthoDB" id="5872779at2759"/>
<evidence type="ECO:0000313" key="2">
    <source>
        <dbReference type="WBParaSite" id="HCON_00172090-00001"/>
    </source>
</evidence>
<dbReference type="WBParaSite" id="HCON_00172090-00001">
    <property type="protein sequence ID" value="HCON_00172090-00001"/>
    <property type="gene ID" value="HCON_00172090"/>
</dbReference>
<organism evidence="1 2">
    <name type="scientific">Haemonchus contortus</name>
    <name type="common">Barber pole worm</name>
    <dbReference type="NCBI Taxonomy" id="6289"/>
    <lineage>
        <taxon>Eukaryota</taxon>
        <taxon>Metazoa</taxon>
        <taxon>Ecdysozoa</taxon>
        <taxon>Nematoda</taxon>
        <taxon>Chromadorea</taxon>
        <taxon>Rhabditida</taxon>
        <taxon>Rhabditina</taxon>
        <taxon>Rhabditomorpha</taxon>
        <taxon>Strongyloidea</taxon>
        <taxon>Trichostrongylidae</taxon>
        <taxon>Haemonchus</taxon>
    </lineage>
</organism>
<proteinExistence type="predicted"/>